<dbReference type="AlphaFoldDB" id="A0A1G2KVJ2"/>
<evidence type="ECO:0000313" key="1">
    <source>
        <dbReference type="EMBL" id="OHA03423.1"/>
    </source>
</evidence>
<reference evidence="1 2" key="1">
    <citation type="journal article" date="2016" name="Nat. Commun.">
        <title>Thousands of microbial genomes shed light on interconnected biogeochemical processes in an aquifer system.</title>
        <authorList>
            <person name="Anantharaman K."/>
            <person name="Brown C.T."/>
            <person name="Hug L.A."/>
            <person name="Sharon I."/>
            <person name="Castelle C.J."/>
            <person name="Probst A.J."/>
            <person name="Thomas B.C."/>
            <person name="Singh A."/>
            <person name="Wilkins M.J."/>
            <person name="Karaoz U."/>
            <person name="Brodie E.L."/>
            <person name="Williams K.H."/>
            <person name="Hubbard S.S."/>
            <person name="Banfield J.F."/>
        </authorList>
    </citation>
    <scope>NUCLEOTIDE SEQUENCE [LARGE SCALE GENOMIC DNA]</scope>
</reference>
<protein>
    <submittedName>
        <fullName evidence="1">Uncharacterized protein</fullName>
    </submittedName>
</protein>
<comment type="caution">
    <text evidence="1">The sequence shown here is derived from an EMBL/GenBank/DDBJ whole genome shotgun (WGS) entry which is preliminary data.</text>
</comment>
<dbReference type="Pfam" id="PF13163">
    <property type="entry name" value="DUF3999"/>
    <property type="match status" value="1"/>
</dbReference>
<dbReference type="InterPro" id="IPR025060">
    <property type="entry name" value="DUF3999"/>
</dbReference>
<proteinExistence type="predicted"/>
<gene>
    <name evidence="1" type="ORF">A3C16_00070</name>
</gene>
<accession>A0A1G2KVJ2</accession>
<dbReference type="EMBL" id="MHQL01000015">
    <property type="protein sequence ID" value="OHA03423.1"/>
    <property type="molecule type" value="Genomic_DNA"/>
</dbReference>
<feature type="non-terminal residue" evidence="1">
    <location>
        <position position="352"/>
    </location>
</feature>
<evidence type="ECO:0000313" key="2">
    <source>
        <dbReference type="Proteomes" id="UP000177811"/>
    </source>
</evidence>
<sequence length="352" mass="39850">MKKITIIFFLFTLFFLRHVLADFSGTAWEFKSAILGSGMNVSDFVVLDLPTELFSHVNPDLSDLRVVNADGEVPYVAAIERESTNTASVPARMYNLSSRAGETTEFILDLGSGGTLHSSVTIETPSENFRRIVEVQGSDDEAIWRTLNSRGQIFDYTVKDIKPVAVRDTTVSYPEAAYRYLLVRIFDQGEKPLTVRGAAVWRSVSVTARELSYAPTLEISENQEDRATEVILDLGVSGVPHRRGRISTQNSNFSRFVSVYDSNDKKEWRLLRNNYFFVIQTPKFAGSQLDFSYPESNKRYLKLAIANGDDRPIAISGATLFGTVRRILFLYEPGREYHLYFGNKDARRPQYD</sequence>
<dbReference type="Proteomes" id="UP000177811">
    <property type="component" value="Unassembled WGS sequence"/>
</dbReference>
<name>A0A1G2KVJ2_9BACT</name>
<organism evidence="1 2">
    <name type="scientific">Candidatus Sungbacteria bacterium RIFCSPHIGHO2_02_FULL_51_29</name>
    <dbReference type="NCBI Taxonomy" id="1802273"/>
    <lineage>
        <taxon>Bacteria</taxon>
        <taxon>Candidatus Sungiibacteriota</taxon>
    </lineage>
</organism>